<keyword evidence="1" id="KW-0472">Membrane</keyword>
<dbReference type="Gene3D" id="3.40.50.1820">
    <property type="entry name" value="alpha/beta hydrolase"/>
    <property type="match status" value="1"/>
</dbReference>
<dbReference type="EMBL" id="CP150886">
    <property type="protein sequence ID" value="WZB87649.1"/>
    <property type="molecule type" value="Genomic_DNA"/>
</dbReference>
<dbReference type="RefSeq" id="WP_353930561.1">
    <property type="nucleotide sequence ID" value="NZ_CP150886.1"/>
</dbReference>
<keyword evidence="4" id="KW-1185">Reference proteome</keyword>
<keyword evidence="3" id="KW-0378">Hydrolase</keyword>
<name>A0ABZ2UQJ8_9CYAN</name>
<gene>
    <name evidence="3" type="ORF">WJM97_20175</name>
</gene>
<organism evidence="3 4">
    <name type="scientific">Okeanomitos corallinicola TIOX110</name>
    <dbReference type="NCBI Taxonomy" id="3133117"/>
    <lineage>
        <taxon>Bacteria</taxon>
        <taxon>Bacillati</taxon>
        <taxon>Cyanobacteriota</taxon>
        <taxon>Cyanophyceae</taxon>
        <taxon>Nostocales</taxon>
        <taxon>Aphanizomenonaceae</taxon>
        <taxon>Okeanomitos</taxon>
    </lineage>
</organism>
<reference evidence="3 4" key="1">
    <citation type="submission" date="2024-04" db="EMBL/GenBank/DDBJ databases">
        <title>Okeanomitos corallinicola gen. &amp; sp. nov. (Nostocales, Cyanobacteria), a new toxic marine heterocyst-forming cyanobacterium from a coral reef.</title>
        <authorList>
            <person name="Li H."/>
            <person name="Li R."/>
            <person name="Kang J."/>
            <person name="Hii K.S."/>
            <person name="Mohamed H.F."/>
            <person name="Xu X."/>
            <person name="Luo Z."/>
        </authorList>
    </citation>
    <scope>NUCLEOTIDE SEQUENCE [LARGE SCALE GENOMIC DNA]</scope>
    <source>
        <strain evidence="3 4">TIOX110</strain>
    </source>
</reference>
<evidence type="ECO:0000313" key="4">
    <source>
        <dbReference type="Proteomes" id="UP001483337"/>
    </source>
</evidence>
<proteinExistence type="predicted"/>
<sequence>MLSGLLNWQSLILLGLTTYHLIASSQEKSKIPPIGKLIDVDGHKLHFYCAGEGKITMILDHSLGGIDGYFLVDELAKISRVLIYDRAGYGWSQFSHKPRHSEQIVKELHTLLEKTEIKPPYILVGDSFGSYNMRLYTHYFPEEVVGMVLTDGLHEEQMLSMPLSLQLLKLFFTFSFLIASLGATLGIVRFLGIIGIFEIIKPELLLFPKNTLKIVKRSFYSGKHWLTMFLEMWSLNNSGRQLQKIDNFGNMPIINIKASTFLKIGFQKFYFSITPADKLRNQIQSNLLMLSNDCEQILAENSSHFVWVDEPEIIIKAVRKVLEKVEHPKDELM</sequence>
<evidence type="ECO:0000259" key="2">
    <source>
        <dbReference type="Pfam" id="PF00561"/>
    </source>
</evidence>
<dbReference type="SUPFAM" id="SSF53474">
    <property type="entry name" value="alpha/beta-Hydrolases"/>
    <property type="match status" value="1"/>
</dbReference>
<protein>
    <submittedName>
        <fullName evidence="3">Alpha/beta hydrolase</fullName>
    </submittedName>
</protein>
<dbReference type="InterPro" id="IPR029058">
    <property type="entry name" value="AB_hydrolase_fold"/>
</dbReference>
<accession>A0ABZ2UQJ8</accession>
<dbReference type="Pfam" id="PF00561">
    <property type="entry name" value="Abhydrolase_1"/>
    <property type="match status" value="1"/>
</dbReference>
<feature type="domain" description="AB hydrolase-1" evidence="2">
    <location>
        <begin position="70"/>
        <end position="160"/>
    </location>
</feature>
<evidence type="ECO:0000256" key="1">
    <source>
        <dbReference type="SAM" id="Phobius"/>
    </source>
</evidence>
<keyword evidence="1" id="KW-0812">Transmembrane</keyword>
<keyword evidence="1" id="KW-1133">Transmembrane helix</keyword>
<dbReference type="InterPro" id="IPR000073">
    <property type="entry name" value="AB_hydrolase_1"/>
</dbReference>
<dbReference type="Proteomes" id="UP001483337">
    <property type="component" value="Chromosome"/>
</dbReference>
<dbReference type="GO" id="GO:0016787">
    <property type="term" value="F:hydrolase activity"/>
    <property type="evidence" value="ECO:0007669"/>
    <property type="project" value="UniProtKB-KW"/>
</dbReference>
<feature type="transmembrane region" description="Helical" evidence="1">
    <location>
        <begin position="170"/>
        <end position="197"/>
    </location>
</feature>
<evidence type="ECO:0000313" key="3">
    <source>
        <dbReference type="EMBL" id="WZB87649.1"/>
    </source>
</evidence>